<dbReference type="AlphaFoldDB" id="A0AAD9KTC2"/>
<evidence type="ECO:0000313" key="2">
    <source>
        <dbReference type="Proteomes" id="UP001209878"/>
    </source>
</evidence>
<accession>A0AAD9KTC2</accession>
<reference evidence="1" key="1">
    <citation type="journal article" date="2023" name="Mol. Biol. Evol.">
        <title>Third-Generation Sequencing Reveals the Adaptive Role of the Epigenome in Three Deep-Sea Polychaetes.</title>
        <authorList>
            <person name="Perez M."/>
            <person name="Aroh O."/>
            <person name="Sun Y."/>
            <person name="Lan Y."/>
            <person name="Juniper S.K."/>
            <person name="Young C.R."/>
            <person name="Angers B."/>
            <person name="Qian P.Y."/>
        </authorList>
    </citation>
    <scope>NUCLEOTIDE SEQUENCE</scope>
    <source>
        <strain evidence="1">R07B-5</strain>
    </source>
</reference>
<comment type="caution">
    <text evidence="1">The sequence shown here is derived from an EMBL/GenBank/DDBJ whole genome shotgun (WGS) entry which is preliminary data.</text>
</comment>
<protein>
    <submittedName>
        <fullName evidence="1">Uncharacterized protein</fullName>
    </submittedName>
</protein>
<sequence>MLPREQTPSQLLWEASSHMLQLMCEDCTYIYTIVYSKVLIYTAE</sequence>
<organism evidence="1 2">
    <name type="scientific">Ridgeia piscesae</name>
    <name type="common">Tubeworm</name>
    <dbReference type="NCBI Taxonomy" id="27915"/>
    <lineage>
        <taxon>Eukaryota</taxon>
        <taxon>Metazoa</taxon>
        <taxon>Spiralia</taxon>
        <taxon>Lophotrochozoa</taxon>
        <taxon>Annelida</taxon>
        <taxon>Polychaeta</taxon>
        <taxon>Sedentaria</taxon>
        <taxon>Canalipalpata</taxon>
        <taxon>Sabellida</taxon>
        <taxon>Siboglinidae</taxon>
        <taxon>Ridgeia</taxon>
    </lineage>
</organism>
<dbReference type="EMBL" id="JAODUO010000665">
    <property type="protein sequence ID" value="KAK2176368.1"/>
    <property type="molecule type" value="Genomic_DNA"/>
</dbReference>
<proteinExistence type="predicted"/>
<evidence type="ECO:0000313" key="1">
    <source>
        <dbReference type="EMBL" id="KAK2176368.1"/>
    </source>
</evidence>
<dbReference type="Proteomes" id="UP001209878">
    <property type="component" value="Unassembled WGS sequence"/>
</dbReference>
<gene>
    <name evidence="1" type="ORF">NP493_665g00034</name>
</gene>
<name>A0AAD9KTC2_RIDPI</name>
<keyword evidence="2" id="KW-1185">Reference proteome</keyword>